<feature type="transmembrane region" description="Helical" evidence="1">
    <location>
        <begin position="35"/>
        <end position="53"/>
    </location>
</feature>
<evidence type="ECO:0000313" key="4">
    <source>
        <dbReference type="Proteomes" id="UP000035579"/>
    </source>
</evidence>
<dbReference type="Proteomes" id="UP000256345">
    <property type="component" value="Unassembled WGS sequence"/>
</dbReference>
<accession>A0AAC8Q1I1</accession>
<keyword evidence="1" id="KW-1133">Transmembrane helix</keyword>
<dbReference type="RefSeq" id="WP_047854451.1">
    <property type="nucleotide sequence ID" value="NZ_CP011509.1"/>
</dbReference>
<dbReference type="AlphaFoldDB" id="A0AAC8Q1I1"/>
<organism evidence="2 4">
    <name type="scientific">Archangium gephyra</name>
    <dbReference type="NCBI Taxonomy" id="48"/>
    <lineage>
        <taxon>Bacteria</taxon>
        <taxon>Pseudomonadati</taxon>
        <taxon>Myxococcota</taxon>
        <taxon>Myxococcia</taxon>
        <taxon>Myxococcales</taxon>
        <taxon>Cystobacterineae</taxon>
        <taxon>Archangiaceae</taxon>
        <taxon>Archangium</taxon>
    </lineage>
</organism>
<evidence type="ECO:0000313" key="2">
    <source>
        <dbReference type="EMBL" id="AKI99314.1"/>
    </source>
</evidence>
<evidence type="ECO:0000256" key="1">
    <source>
        <dbReference type="SAM" id="Phobius"/>
    </source>
</evidence>
<dbReference type="EMBL" id="CP011509">
    <property type="protein sequence ID" value="AKI99314.1"/>
    <property type="molecule type" value="Genomic_DNA"/>
</dbReference>
<gene>
    <name evidence="2" type="ORF">AA314_00941</name>
    <name evidence="3" type="ORF">ATI61_12438</name>
</gene>
<dbReference type="Proteomes" id="UP000035579">
    <property type="component" value="Chromosome"/>
</dbReference>
<dbReference type="KEGG" id="age:AA314_00941"/>
<keyword evidence="5" id="KW-1185">Reference proteome</keyword>
<name>A0AAC8Q1I1_9BACT</name>
<feature type="transmembrane region" description="Helical" evidence="1">
    <location>
        <begin position="12"/>
        <end position="29"/>
    </location>
</feature>
<evidence type="ECO:0000313" key="3">
    <source>
        <dbReference type="EMBL" id="REG15453.1"/>
    </source>
</evidence>
<reference evidence="3 5" key="2">
    <citation type="submission" date="2018-08" db="EMBL/GenBank/DDBJ databases">
        <title>Genomic Encyclopedia of Archaeal and Bacterial Type Strains, Phase II (KMG-II): from individual species to whole genera.</title>
        <authorList>
            <person name="Goeker M."/>
        </authorList>
    </citation>
    <scope>NUCLEOTIDE SEQUENCE [LARGE SCALE GENOMIC DNA]</scope>
    <source>
        <strain evidence="3 5">DSM 2261</strain>
    </source>
</reference>
<evidence type="ECO:0000313" key="5">
    <source>
        <dbReference type="Proteomes" id="UP000256345"/>
    </source>
</evidence>
<reference evidence="2 4" key="1">
    <citation type="submission" date="2015-05" db="EMBL/GenBank/DDBJ databases">
        <title>Genome assembly of Archangium gephyra DSM 2261.</title>
        <authorList>
            <person name="Sharma G."/>
            <person name="Subramanian S."/>
        </authorList>
    </citation>
    <scope>NUCLEOTIDE SEQUENCE [LARGE SCALE GENOMIC DNA]</scope>
    <source>
        <strain evidence="2 4">DSM 2261</strain>
    </source>
</reference>
<keyword evidence="1" id="KW-0812">Transmembrane</keyword>
<dbReference type="EMBL" id="QUMU01000024">
    <property type="protein sequence ID" value="REG15453.1"/>
    <property type="molecule type" value="Genomic_DNA"/>
</dbReference>
<protein>
    <submittedName>
        <fullName evidence="2">Uncharacterized protein</fullName>
    </submittedName>
</protein>
<sequence length="84" mass="8944">MTTPPNSFKTFAMYALGYALTIAALLLDIRYGQAIFALVGFVSSVAVTTHLLYRTARAMAFSPTADRLQPVAVQVTPGGQHLAA</sequence>
<keyword evidence="1" id="KW-0472">Membrane</keyword>
<proteinExistence type="predicted"/>